<evidence type="ECO:0000313" key="2">
    <source>
        <dbReference type="Proteomes" id="UP000799770"/>
    </source>
</evidence>
<sequence>MREPHYHFSVYTFGSGFYDITTFCSSYYSRVLGSLNRSLKGHGAMLFVSSQRIPLSRCFGFWVDGLIWGAGVAFSRDLFHAFARQLSPTRPGFQVQLVNGNLSTSDIESQKGGSGTLTFRCNWSFSFSLLRRHMGGARLCSTAHVRLRHRGQKVKRKR</sequence>
<accession>A0A6A5ZC04</accession>
<protein>
    <submittedName>
        <fullName evidence="1">Uncharacterized protein</fullName>
    </submittedName>
</protein>
<keyword evidence="2" id="KW-1185">Reference proteome</keyword>
<proteinExistence type="predicted"/>
<dbReference type="EMBL" id="ML977320">
    <property type="protein sequence ID" value="KAF2116736.1"/>
    <property type="molecule type" value="Genomic_DNA"/>
</dbReference>
<dbReference type="Proteomes" id="UP000799770">
    <property type="component" value="Unassembled WGS sequence"/>
</dbReference>
<organism evidence="1 2">
    <name type="scientific">Lophiotrema nucula</name>
    <dbReference type="NCBI Taxonomy" id="690887"/>
    <lineage>
        <taxon>Eukaryota</taxon>
        <taxon>Fungi</taxon>
        <taxon>Dikarya</taxon>
        <taxon>Ascomycota</taxon>
        <taxon>Pezizomycotina</taxon>
        <taxon>Dothideomycetes</taxon>
        <taxon>Pleosporomycetidae</taxon>
        <taxon>Pleosporales</taxon>
        <taxon>Lophiotremataceae</taxon>
        <taxon>Lophiotrema</taxon>
    </lineage>
</organism>
<name>A0A6A5ZC04_9PLEO</name>
<evidence type="ECO:0000313" key="1">
    <source>
        <dbReference type="EMBL" id="KAF2116736.1"/>
    </source>
</evidence>
<gene>
    <name evidence="1" type="ORF">BDV96DRAFT_34127</name>
</gene>
<reference evidence="1" key="1">
    <citation type="journal article" date="2020" name="Stud. Mycol.">
        <title>101 Dothideomycetes genomes: a test case for predicting lifestyles and emergence of pathogens.</title>
        <authorList>
            <person name="Haridas S."/>
            <person name="Albert R."/>
            <person name="Binder M."/>
            <person name="Bloem J."/>
            <person name="Labutti K."/>
            <person name="Salamov A."/>
            <person name="Andreopoulos B."/>
            <person name="Baker S."/>
            <person name="Barry K."/>
            <person name="Bills G."/>
            <person name="Bluhm B."/>
            <person name="Cannon C."/>
            <person name="Castanera R."/>
            <person name="Culley D."/>
            <person name="Daum C."/>
            <person name="Ezra D."/>
            <person name="Gonzalez J."/>
            <person name="Henrissat B."/>
            <person name="Kuo A."/>
            <person name="Liang C."/>
            <person name="Lipzen A."/>
            <person name="Lutzoni F."/>
            <person name="Magnuson J."/>
            <person name="Mondo S."/>
            <person name="Nolan M."/>
            <person name="Ohm R."/>
            <person name="Pangilinan J."/>
            <person name="Park H.-J."/>
            <person name="Ramirez L."/>
            <person name="Alfaro M."/>
            <person name="Sun H."/>
            <person name="Tritt A."/>
            <person name="Yoshinaga Y."/>
            <person name="Zwiers L.-H."/>
            <person name="Turgeon B."/>
            <person name="Goodwin S."/>
            <person name="Spatafora J."/>
            <person name="Crous P."/>
            <person name="Grigoriev I."/>
        </authorList>
    </citation>
    <scope>NUCLEOTIDE SEQUENCE</scope>
    <source>
        <strain evidence="1">CBS 627.86</strain>
    </source>
</reference>
<dbReference type="AlphaFoldDB" id="A0A6A5ZC04"/>